<comment type="subcellular location">
    <subcellularLocation>
        <location evidence="1">Membrane</location>
    </subcellularLocation>
</comment>
<dbReference type="PROSITE" id="PS50262">
    <property type="entry name" value="G_PROTEIN_RECEP_F1_2"/>
    <property type="match status" value="1"/>
</dbReference>
<keyword evidence="3" id="KW-1133">Transmembrane helix</keyword>
<reference evidence="6" key="1">
    <citation type="journal article" date="2008" name="Nat. Genet.">
        <title>The Pristionchus pacificus genome provides a unique perspective on nematode lifestyle and parasitism.</title>
        <authorList>
            <person name="Dieterich C."/>
            <person name="Clifton S.W."/>
            <person name="Schuster L.N."/>
            <person name="Chinwalla A."/>
            <person name="Delehaunty K."/>
            <person name="Dinkelacker I."/>
            <person name="Fulton L."/>
            <person name="Fulton R."/>
            <person name="Godfrey J."/>
            <person name="Minx P."/>
            <person name="Mitreva M."/>
            <person name="Roeseler W."/>
            <person name="Tian H."/>
            <person name="Witte H."/>
            <person name="Yang S.P."/>
            <person name="Wilson R.K."/>
            <person name="Sommer R.J."/>
        </authorList>
    </citation>
    <scope>NUCLEOTIDE SEQUENCE [LARGE SCALE GENOMIC DNA]</scope>
    <source>
        <strain evidence="6">PS312</strain>
    </source>
</reference>
<evidence type="ECO:0000256" key="2">
    <source>
        <dbReference type="ARBA" id="ARBA00022692"/>
    </source>
</evidence>
<sequence>LERSFRVFQFNITIANIIYTIFRLTILDLAWFGVASDFFMNQDWTAYVDFIISAIFPFATNLFQFLVAANLLTAVRYPFKHKEIWRYTRLLMSCAITWILSILSAIPVIFINPISKARNAVGQGQTTDIPESVRKTCEVAGIICIGALLPHSVLRVSQWATDNSSDSAKIQDAVFYTFFYTIKSAITPIAMLIFFPKIRGMFLSRSAARPLNYSVTSRSERTNDK</sequence>
<dbReference type="AlphaFoldDB" id="A0A2A6CTV4"/>
<keyword evidence="6" id="KW-1185">Reference proteome</keyword>
<gene>
    <name evidence="5" type="primary">WBGene00277497</name>
</gene>
<evidence type="ECO:0000256" key="4">
    <source>
        <dbReference type="ARBA" id="ARBA00023136"/>
    </source>
</evidence>
<keyword evidence="4" id="KW-0472">Membrane</keyword>
<proteinExistence type="predicted"/>
<accession>A0A8R1YZF8</accession>
<dbReference type="GO" id="GO:0016020">
    <property type="term" value="C:membrane"/>
    <property type="evidence" value="ECO:0007669"/>
    <property type="project" value="UniProtKB-SubCell"/>
</dbReference>
<evidence type="ECO:0000256" key="1">
    <source>
        <dbReference type="ARBA" id="ARBA00004370"/>
    </source>
</evidence>
<evidence type="ECO:0000256" key="3">
    <source>
        <dbReference type="ARBA" id="ARBA00022989"/>
    </source>
</evidence>
<evidence type="ECO:0000313" key="6">
    <source>
        <dbReference type="Proteomes" id="UP000005239"/>
    </source>
</evidence>
<evidence type="ECO:0000313" key="5">
    <source>
        <dbReference type="EnsemblMetazoa" id="PPA39128.1"/>
    </source>
</evidence>
<dbReference type="Gene3D" id="1.20.1070.10">
    <property type="entry name" value="Rhodopsin 7-helix transmembrane proteins"/>
    <property type="match status" value="1"/>
</dbReference>
<dbReference type="InterPro" id="IPR017452">
    <property type="entry name" value="GPCR_Rhodpsn_7TM"/>
</dbReference>
<dbReference type="EnsemblMetazoa" id="PPA39128.1">
    <property type="protein sequence ID" value="PPA39128.1"/>
    <property type="gene ID" value="WBGene00277497"/>
</dbReference>
<name>A0A2A6CTV4_PRIPA</name>
<protein>
    <submittedName>
        <fullName evidence="5">G_PROTEIN_RECEP_F1_2 domain-containing protein</fullName>
    </submittedName>
</protein>
<accession>A0A2A6CTV4</accession>
<organism evidence="5 6">
    <name type="scientific">Pristionchus pacificus</name>
    <name type="common">Parasitic nematode worm</name>
    <dbReference type="NCBI Taxonomy" id="54126"/>
    <lineage>
        <taxon>Eukaryota</taxon>
        <taxon>Metazoa</taxon>
        <taxon>Ecdysozoa</taxon>
        <taxon>Nematoda</taxon>
        <taxon>Chromadorea</taxon>
        <taxon>Rhabditida</taxon>
        <taxon>Rhabditina</taxon>
        <taxon>Diplogasteromorpha</taxon>
        <taxon>Diplogasteroidea</taxon>
        <taxon>Neodiplogasteridae</taxon>
        <taxon>Pristionchus</taxon>
    </lineage>
</organism>
<dbReference type="Proteomes" id="UP000005239">
    <property type="component" value="Unassembled WGS sequence"/>
</dbReference>
<reference evidence="5" key="2">
    <citation type="submission" date="2022-06" db="UniProtKB">
        <authorList>
            <consortium name="EnsemblMetazoa"/>
        </authorList>
    </citation>
    <scope>IDENTIFICATION</scope>
    <source>
        <strain evidence="5">PS312</strain>
    </source>
</reference>
<keyword evidence="2" id="KW-0812">Transmembrane</keyword>